<dbReference type="InterPro" id="IPR038158">
    <property type="entry name" value="H-NOX_domain_sf"/>
</dbReference>
<dbReference type="Gene3D" id="3.30.70.1230">
    <property type="entry name" value="Nucleotide cyclase"/>
    <property type="match status" value="1"/>
</dbReference>
<dbReference type="Gene3D" id="3.90.1520.10">
    <property type="entry name" value="H-NOX domain"/>
    <property type="match status" value="1"/>
</dbReference>
<dbReference type="OrthoDB" id="1890790at2759"/>
<dbReference type="EMBL" id="CAJNOR010000724">
    <property type="protein sequence ID" value="CAF0991806.1"/>
    <property type="molecule type" value="Genomic_DNA"/>
</dbReference>
<keyword evidence="7" id="KW-0141">cGMP biosynthesis</keyword>
<feature type="domain" description="Guanylate cyclase" evidence="9">
    <location>
        <begin position="435"/>
        <end position="627"/>
    </location>
</feature>
<dbReference type="InterPro" id="IPR011645">
    <property type="entry name" value="HNOB_dom_associated"/>
</dbReference>
<dbReference type="InterPro" id="IPR042463">
    <property type="entry name" value="HNOB_dom_associated_sf"/>
</dbReference>
<dbReference type="InterPro" id="IPR001054">
    <property type="entry name" value="A/G_cyclase"/>
</dbReference>
<dbReference type="Proteomes" id="UP000663852">
    <property type="component" value="Unassembled WGS sequence"/>
</dbReference>
<evidence type="ECO:0000313" key="10">
    <source>
        <dbReference type="EMBL" id="CAF0991806.1"/>
    </source>
</evidence>
<evidence type="ECO:0000313" key="12">
    <source>
        <dbReference type="Proteomes" id="UP000663828"/>
    </source>
</evidence>
<evidence type="ECO:0000259" key="9">
    <source>
        <dbReference type="PROSITE" id="PS50125"/>
    </source>
</evidence>
<evidence type="ECO:0000256" key="2">
    <source>
        <dbReference type="ARBA" id="ARBA00012202"/>
    </source>
</evidence>
<dbReference type="Proteomes" id="UP000663828">
    <property type="component" value="Unassembled WGS sequence"/>
</dbReference>
<accession>A0A814JCT5</accession>
<comment type="subcellular location">
    <subcellularLocation>
        <location evidence="1">Cytoplasm</location>
    </subcellularLocation>
</comment>
<dbReference type="AlphaFoldDB" id="A0A814JCT5"/>
<proteinExistence type="predicted"/>
<dbReference type="GO" id="GO:0020037">
    <property type="term" value="F:heme binding"/>
    <property type="evidence" value="ECO:0007669"/>
    <property type="project" value="InterPro"/>
</dbReference>
<dbReference type="GO" id="GO:0005525">
    <property type="term" value="F:GTP binding"/>
    <property type="evidence" value="ECO:0007669"/>
    <property type="project" value="UniProtKB-KW"/>
</dbReference>
<dbReference type="InterPro" id="IPR029787">
    <property type="entry name" value="Nucleotide_cyclase"/>
</dbReference>
<dbReference type="GO" id="GO:0008074">
    <property type="term" value="C:guanylate cyclase complex, soluble"/>
    <property type="evidence" value="ECO:0007669"/>
    <property type="project" value="TreeGrafter"/>
</dbReference>
<dbReference type="InterPro" id="IPR024096">
    <property type="entry name" value="NO_sig/Golgi_transp_ligand-bd"/>
</dbReference>
<dbReference type="Pfam" id="PF00211">
    <property type="entry name" value="Guanylate_cyc"/>
    <property type="match status" value="2"/>
</dbReference>
<keyword evidence="4" id="KW-0547">Nucleotide-binding</keyword>
<keyword evidence="6" id="KW-0456">Lyase</keyword>
<dbReference type="CDD" id="cd07302">
    <property type="entry name" value="CHD"/>
    <property type="match status" value="1"/>
</dbReference>
<sequence length="768" mass="87840">MLYGLLLESCRDGIIVAYGHETWKRIVQELGFQHETFTRLGRYNEDTLQRIAECLTSVMREGSPDYYMEFFGKCFIRYFTTYGYDKILRVAGRHFGDFLHAIDQLHDSNRFSYPQMKSPLFSVAEEDERGVVMMYKTRRRGFEHYVVGQLRECAKKFYDQDIQVTAQEDLSTSEYTRIMFRVDFNNHVIKQTTSHLTKQLSLTNVTGSTFFKIFPFCVVIDSEMRISQLGPRLQSLFTDDSRVVGKHISDVFTLVRPDILHIEWEKFLKYGKSVIFVMQNCIPLKPELNKLAKNRTIKDQNTNNGKSPSTSAGSIKLKGQMKYIPSWNKLAFLCHPMLSTVEEMLSIGLYLSDLNFYDGSSEILISGIQHARQLQAAIDKQHAWITKLQHSRNELRQYREKGKRLLYSLMPRHIAKMLQQGVLANSICESHKLLTVLFGYSIDMKEIIQKMSPEQVVDCINRTVNVFDTCSDKFDVYKVETKADSSYLIVAGIQDRNAYSNRHNSNVSLNTTSSSIGDDPNTSRSRSSSTNHLQNEVGEEYVESARKSNLARQNSKNPYNFNQAEIICALALELLTASRSMINPLTRQPFRMKFGFHSGPAVGGIVGHRNYQYCLFGDTVNTASRVATCGEIGKIQFSAASYELLKDSIYFETVCRGKTEMKGKGFMETYYLLGPTPVYLSLLETTRKQSINVYNSQIENQEELVKLDSDVPIHTNPKVPDIMFDDDDDDLSERMSILTQTSPSVKHNVINKMAEKQLSCPFSSTAFL</sequence>
<dbReference type="Gene3D" id="6.10.250.780">
    <property type="match status" value="1"/>
</dbReference>
<evidence type="ECO:0000256" key="5">
    <source>
        <dbReference type="ARBA" id="ARBA00023134"/>
    </source>
</evidence>
<dbReference type="Gene3D" id="3.30.450.260">
    <property type="entry name" value="Haem NO binding associated domain"/>
    <property type="match status" value="1"/>
</dbReference>
<dbReference type="SMART" id="SM00044">
    <property type="entry name" value="CYCc"/>
    <property type="match status" value="1"/>
</dbReference>
<dbReference type="PANTHER" id="PTHR45655:SF5">
    <property type="entry name" value="SOLUBLE GUANYLATE CYCLASE 89DA-RELATED"/>
    <property type="match status" value="1"/>
</dbReference>
<gene>
    <name evidence="11" type="ORF">EDS130_LOCUS16680</name>
    <name evidence="10" type="ORF">XAT740_LOCUS12736</name>
</gene>
<protein>
    <recommendedName>
        <fullName evidence="2">guanylate cyclase</fullName>
        <ecNumber evidence="2">4.6.1.2</ecNumber>
    </recommendedName>
</protein>
<dbReference type="Pfam" id="PF07701">
    <property type="entry name" value="HNOBA"/>
    <property type="match status" value="1"/>
</dbReference>
<evidence type="ECO:0000256" key="6">
    <source>
        <dbReference type="ARBA" id="ARBA00023239"/>
    </source>
</evidence>
<keyword evidence="3" id="KW-0963">Cytoplasm</keyword>
<evidence type="ECO:0000256" key="7">
    <source>
        <dbReference type="ARBA" id="ARBA00023293"/>
    </source>
</evidence>
<feature type="compositionally biased region" description="Low complexity" evidence="8">
    <location>
        <begin position="504"/>
        <end position="515"/>
    </location>
</feature>
<dbReference type="InterPro" id="IPR011644">
    <property type="entry name" value="Heme_NO-bd"/>
</dbReference>
<dbReference type="PROSITE" id="PS50125">
    <property type="entry name" value="GUANYLATE_CYCLASE_2"/>
    <property type="match status" value="1"/>
</dbReference>
<dbReference type="GO" id="GO:0004383">
    <property type="term" value="F:guanylate cyclase activity"/>
    <property type="evidence" value="ECO:0007669"/>
    <property type="project" value="UniProtKB-EC"/>
</dbReference>
<dbReference type="GO" id="GO:0070482">
    <property type="term" value="P:response to oxygen levels"/>
    <property type="evidence" value="ECO:0007669"/>
    <property type="project" value="TreeGrafter"/>
</dbReference>
<feature type="compositionally biased region" description="Low complexity" evidence="8">
    <location>
        <begin position="522"/>
        <end position="531"/>
    </location>
</feature>
<evidence type="ECO:0000313" key="11">
    <source>
        <dbReference type="EMBL" id="CAF1036325.1"/>
    </source>
</evidence>
<evidence type="ECO:0000256" key="1">
    <source>
        <dbReference type="ARBA" id="ARBA00004496"/>
    </source>
</evidence>
<dbReference type="EMBL" id="CAJNOJ010000073">
    <property type="protein sequence ID" value="CAF1036325.1"/>
    <property type="molecule type" value="Genomic_DNA"/>
</dbReference>
<organism evidence="11 13">
    <name type="scientific">Adineta ricciae</name>
    <name type="common">Rotifer</name>
    <dbReference type="NCBI Taxonomy" id="249248"/>
    <lineage>
        <taxon>Eukaryota</taxon>
        <taxon>Metazoa</taxon>
        <taxon>Spiralia</taxon>
        <taxon>Gnathifera</taxon>
        <taxon>Rotifera</taxon>
        <taxon>Eurotatoria</taxon>
        <taxon>Bdelloidea</taxon>
        <taxon>Adinetida</taxon>
        <taxon>Adinetidae</taxon>
        <taxon>Adineta</taxon>
    </lineage>
</organism>
<evidence type="ECO:0000313" key="13">
    <source>
        <dbReference type="Proteomes" id="UP000663852"/>
    </source>
</evidence>
<feature type="region of interest" description="Disordered" evidence="8">
    <location>
        <begin position="501"/>
        <end position="539"/>
    </location>
</feature>
<dbReference type="SUPFAM" id="SSF111126">
    <property type="entry name" value="Ligand-binding domain in the NO signalling and Golgi transport"/>
    <property type="match status" value="1"/>
</dbReference>
<keyword evidence="5" id="KW-0342">GTP-binding</keyword>
<evidence type="ECO:0000256" key="4">
    <source>
        <dbReference type="ARBA" id="ARBA00022741"/>
    </source>
</evidence>
<reference evidence="11" key="1">
    <citation type="submission" date="2021-02" db="EMBL/GenBank/DDBJ databases">
        <authorList>
            <person name="Nowell W R."/>
        </authorList>
    </citation>
    <scope>NUCLEOTIDE SEQUENCE</scope>
</reference>
<evidence type="ECO:0000256" key="3">
    <source>
        <dbReference type="ARBA" id="ARBA00022490"/>
    </source>
</evidence>
<keyword evidence="12" id="KW-1185">Reference proteome</keyword>
<dbReference type="GO" id="GO:0019934">
    <property type="term" value="P:cGMP-mediated signaling"/>
    <property type="evidence" value="ECO:0007669"/>
    <property type="project" value="TreeGrafter"/>
</dbReference>
<dbReference type="Pfam" id="PF07700">
    <property type="entry name" value="HNOB"/>
    <property type="match status" value="1"/>
</dbReference>
<dbReference type="EC" id="4.6.1.2" evidence="2"/>
<dbReference type="PANTHER" id="PTHR45655">
    <property type="entry name" value="GUANYLATE CYCLASE SOLUBLE SUBUNIT BETA-2"/>
    <property type="match status" value="1"/>
</dbReference>
<evidence type="ECO:0000256" key="8">
    <source>
        <dbReference type="SAM" id="MobiDB-lite"/>
    </source>
</evidence>
<dbReference type="SUPFAM" id="SSF55073">
    <property type="entry name" value="Nucleotide cyclase"/>
    <property type="match status" value="1"/>
</dbReference>
<name>A0A814JCT5_ADIRI</name>
<comment type="caution">
    <text evidence="11">The sequence shown here is derived from an EMBL/GenBank/DDBJ whole genome shotgun (WGS) entry which is preliminary data.</text>
</comment>